<organism evidence="2 3">
    <name type="scientific">Holdemanella biformis</name>
    <dbReference type="NCBI Taxonomy" id="1735"/>
    <lineage>
        <taxon>Bacteria</taxon>
        <taxon>Bacillati</taxon>
        <taxon>Bacillota</taxon>
        <taxon>Erysipelotrichia</taxon>
        <taxon>Erysipelotrichales</taxon>
        <taxon>Erysipelotrichaceae</taxon>
        <taxon>Holdemanella</taxon>
    </lineage>
</organism>
<dbReference type="Pfam" id="PF16152">
    <property type="entry name" value="DUF4860"/>
    <property type="match status" value="1"/>
</dbReference>
<accession>A0A395WEI3</accession>
<keyword evidence="1" id="KW-0812">Transmembrane</keyword>
<dbReference type="Proteomes" id="UP000265489">
    <property type="component" value="Unassembled WGS sequence"/>
</dbReference>
<evidence type="ECO:0000313" key="2">
    <source>
        <dbReference type="EMBL" id="RGU93856.1"/>
    </source>
</evidence>
<protein>
    <submittedName>
        <fullName evidence="2">DUF4860 domain-containing protein</fullName>
    </submittedName>
</protein>
<evidence type="ECO:0000313" key="3">
    <source>
        <dbReference type="Proteomes" id="UP000265489"/>
    </source>
</evidence>
<dbReference type="InterPro" id="IPR032340">
    <property type="entry name" value="DUF4860"/>
</dbReference>
<evidence type="ECO:0000256" key="1">
    <source>
        <dbReference type="SAM" id="Phobius"/>
    </source>
</evidence>
<gene>
    <name evidence="2" type="ORF">DWW32_02240</name>
</gene>
<keyword evidence="1" id="KW-1133">Transmembrane helix</keyword>
<dbReference type="RefSeq" id="WP_118324607.1">
    <property type="nucleotide sequence ID" value="NZ_CATXNH010000056.1"/>
</dbReference>
<dbReference type="EMBL" id="QRYQ01000002">
    <property type="protein sequence ID" value="RGU93856.1"/>
    <property type="molecule type" value="Genomic_DNA"/>
</dbReference>
<keyword evidence="1" id="KW-0472">Membrane</keyword>
<sequence length="147" mass="16991">MMKNAGVFFSLSLMLLFVLCCFMLLNIQIEDYSMLQRRTKNDFETYTPVLYVTNKIHSYDEVNGVSVENRDGQKIIKLSDTKSDTYLYRDKSKLMELCVIKDMQPDFSTGQALMACDDFDVKQDENKIICEINGVEFYVELRSGVVS</sequence>
<feature type="transmembrane region" description="Helical" evidence="1">
    <location>
        <begin position="6"/>
        <end position="27"/>
    </location>
</feature>
<proteinExistence type="predicted"/>
<name>A0A395WEI3_9FIRM</name>
<comment type="caution">
    <text evidence="2">The sequence shown here is derived from an EMBL/GenBank/DDBJ whole genome shotgun (WGS) entry which is preliminary data.</text>
</comment>
<reference evidence="2 3" key="1">
    <citation type="submission" date="2018-08" db="EMBL/GenBank/DDBJ databases">
        <title>A genome reference for cultivated species of the human gut microbiota.</title>
        <authorList>
            <person name="Zou Y."/>
            <person name="Xue W."/>
            <person name="Luo G."/>
        </authorList>
    </citation>
    <scope>NUCLEOTIDE SEQUENCE [LARGE SCALE GENOMIC DNA]</scope>
    <source>
        <strain evidence="2 3">AF15-20</strain>
    </source>
</reference>
<dbReference type="AlphaFoldDB" id="A0A395WEI3"/>